<evidence type="ECO:0000313" key="2">
    <source>
        <dbReference type="Proteomes" id="UP001212997"/>
    </source>
</evidence>
<comment type="caution">
    <text evidence="1">The sequence shown here is derived from an EMBL/GenBank/DDBJ whole genome shotgun (WGS) entry which is preliminary data.</text>
</comment>
<gene>
    <name evidence="1" type="ORF">NLI96_g10290</name>
</gene>
<proteinExistence type="predicted"/>
<sequence>MHQLLENIWGIAAAVDATPTRAVTTVTTAMMTTGIRTANVVIGTLTQGATTETIGIVMAMEETTATGGTAGAHLPLEVAVDVTLPITEDDEATLEALLVAAAHRVTKGGNLMRPLAPLLRQMEVNRAGEE</sequence>
<keyword evidence="2" id="KW-1185">Reference proteome</keyword>
<name>A0AAD5Y9F4_9APHY</name>
<accession>A0AAD5Y9F4</accession>
<reference evidence="1" key="1">
    <citation type="submission" date="2022-07" db="EMBL/GenBank/DDBJ databases">
        <title>Genome Sequence of Physisporinus lineatus.</title>
        <authorList>
            <person name="Buettner E."/>
        </authorList>
    </citation>
    <scope>NUCLEOTIDE SEQUENCE</scope>
    <source>
        <strain evidence="1">VT162</strain>
    </source>
</reference>
<dbReference type="Proteomes" id="UP001212997">
    <property type="component" value="Unassembled WGS sequence"/>
</dbReference>
<evidence type="ECO:0000313" key="1">
    <source>
        <dbReference type="EMBL" id="KAJ3477687.1"/>
    </source>
</evidence>
<dbReference type="EMBL" id="JANAWD010000573">
    <property type="protein sequence ID" value="KAJ3477687.1"/>
    <property type="molecule type" value="Genomic_DNA"/>
</dbReference>
<organism evidence="1 2">
    <name type="scientific">Meripilus lineatus</name>
    <dbReference type="NCBI Taxonomy" id="2056292"/>
    <lineage>
        <taxon>Eukaryota</taxon>
        <taxon>Fungi</taxon>
        <taxon>Dikarya</taxon>
        <taxon>Basidiomycota</taxon>
        <taxon>Agaricomycotina</taxon>
        <taxon>Agaricomycetes</taxon>
        <taxon>Polyporales</taxon>
        <taxon>Meripilaceae</taxon>
        <taxon>Meripilus</taxon>
    </lineage>
</organism>
<protein>
    <submittedName>
        <fullName evidence="1">Uncharacterized protein</fullName>
    </submittedName>
</protein>
<dbReference type="AlphaFoldDB" id="A0AAD5Y9F4"/>